<reference evidence="9" key="1">
    <citation type="submission" date="2009-09" db="EMBL/GenBank/DDBJ databases">
        <authorList>
            <consortium name="The Broad Institute Genome Sequencing Platform"/>
            <person name="Ward D."/>
            <person name="Feldgarden M."/>
            <person name="Earl A."/>
            <person name="Young S.K."/>
            <person name="Zeng Q."/>
            <person name="Koehrsen M."/>
            <person name="Alvarado L."/>
            <person name="Berlin A."/>
            <person name="Bochicchio J."/>
            <person name="Borenstein D."/>
            <person name="Chapman S.B."/>
            <person name="Chen Z."/>
            <person name="Engels R."/>
            <person name="Freedman E."/>
            <person name="Gellesch M."/>
            <person name="Goldberg J."/>
            <person name="Griggs A."/>
            <person name="Gujja S."/>
            <person name="Heilman E."/>
            <person name="Heiman D."/>
            <person name="Hepburn T."/>
            <person name="Howarth C."/>
            <person name="Jen D."/>
            <person name="Larson L."/>
            <person name="Lewis B."/>
            <person name="Mehta T."/>
            <person name="Park D."/>
            <person name="Pearson M."/>
            <person name="Roberts A."/>
            <person name="Saif S."/>
            <person name="Shea T."/>
            <person name="Shenoy N."/>
            <person name="Sisk P."/>
            <person name="Stolte C."/>
            <person name="Sykes S."/>
            <person name="Thomson T."/>
            <person name="Walk T."/>
            <person name="White J."/>
            <person name="Yandava C."/>
            <person name="Sibley C.D."/>
            <person name="Field T.R."/>
            <person name="Grinwis M."/>
            <person name="Eshaghurshan C.S."/>
            <person name="Surette M.G."/>
            <person name="Haas B."/>
            <person name="Nusbaum C."/>
            <person name="Birren B."/>
        </authorList>
    </citation>
    <scope>NUCLEOTIDE SEQUENCE [LARGE SCALE GENOMIC DNA]</scope>
    <source>
        <strain evidence="9">ATCC 700633</strain>
    </source>
</reference>
<sequence>MTTTEIVDIAIIGGGPVGLFTAFYAGLRQASVKIIESLPQLGGQPGMLYPEKMVYDIPAYPEILAGDLVENLIKQLDRFEATQICLEEEALQIEKHEDYYEITTSKQKHFARTIIIACGNGAFRPRKLELEGAENYENHQLHYFVTNLEQFRDKNIAICGGGDSAVDWALALENIAKKVSIIHRRPQFRAHEHSVELLQNSSVEIFTPFIPERLNGNGNTLQSVTFKQARGEEEIELEVDDFIVSYGISSSIGSIKDWGFELQRNAIITNSKMETNLPGIFAVGDIATYEGKVQIIATGFGEAPIAVNQAMAYIHPEKRIQTIHSSSLF</sequence>
<dbReference type="PANTHER" id="PTHR48105">
    <property type="entry name" value="THIOREDOXIN REDUCTASE 1-RELATED-RELATED"/>
    <property type="match status" value="1"/>
</dbReference>
<dbReference type="EC" id="1.18.1.2" evidence="6"/>
<dbReference type="InterPro" id="IPR022890">
    <property type="entry name" value="Fd--NADP_Rdtase_type_2"/>
</dbReference>
<keyword evidence="7" id="KW-0472">Membrane</keyword>
<name>D0BJC4_9LACT</name>
<reference evidence="9" key="2">
    <citation type="submission" date="2011-10" db="EMBL/GenBank/DDBJ databases">
        <title>The Genome Sequence of Granulicatella elegans ATCC 700633.</title>
        <authorList>
            <consortium name="The Broad Institute Genome Sequencing Platform"/>
            <consortium name="The Broad Institute Genome Sequencing Center for Infectious Disease"/>
            <person name="Earl A."/>
            <person name="Ward D."/>
            <person name="Feldgarden M."/>
            <person name="Gevers D."/>
            <person name="Sibley C.D."/>
            <person name="Field T.R."/>
            <person name="Grinwis M."/>
            <person name="Eshaghurshan C.S."/>
            <person name="Surette M.G."/>
            <person name="Young S.K."/>
            <person name="Zeng Q."/>
            <person name="Gargeya S."/>
            <person name="Fitzgerald M."/>
            <person name="Haas B."/>
            <person name="Abouelleil A."/>
            <person name="Alvarado L."/>
            <person name="Arachchi H.M."/>
            <person name="Berlin A."/>
            <person name="Brown A."/>
            <person name="Chapman S.B."/>
            <person name="Chen Z."/>
            <person name="Dunbar C."/>
            <person name="Freedman E."/>
            <person name="Gearin G."/>
            <person name="Goldberg J."/>
            <person name="Griggs A."/>
            <person name="Gujja S."/>
            <person name="Heiman D."/>
            <person name="Howarth C."/>
            <person name="Larson L."/>
            <person name="Lui A."/>
            <person name="MacDonald P.J.P."/>
            <person name="Montmayeur A."/>
            <person name="Murphy C."/>
            <person name="Neiman D."/>
            <person name="Pearson M."/>
            <person name="Priest M."/>
            <person name="Roberts A."/>
            <person name="Saif S."/>
            <person name="Shea T."/>
            <person name="Shenoy N."/>
            <person name="Sisk P."/>
            <person name="Stolte C."/>
            <person name="Sykes S."/>
            <person name="Wortman J."/>
            <person name="Nusbaum C."/>
            <person name="Birren B."/>
        </authorList>
    </citation>
    <scope>NUCLEOTIDE SEQUENCE [LARGE SCALE GENOMIC DNA]</scope>
    <source>
        <strain evidence="9">ATCC 700633</strain>
    </source>
</reference>
<comment type="similarity">
    <text evidence="6">Belongs to the ferredoxin--NADP reductase type 2 family.</text>
</comment>
<dbReference type="Proteomes" id="UP000002939">
    <property type="component" value="Unassembled WGS sequence"/>
</dbReference>
<keyword evidence="7" id="KW-0812">Transmembrane</keyword>
<dbReference type="STRING" id="626369.HMPREF0446_00059"/>
<keyword evidence="5 6" id="KW-0560">Oxidoreductase</keyword>
<dbReference type="GO" id="GO:0050660">
    <property type="term" value="F:flavin adenine dinucleotide binding"/>
    <property type="evidence" value="ECO:0007669"/>
    <property type="project" value="UniProtKB-UniRule"/>
</dbReference>
<protein>
    <recommendedName>
        <fullName evidence="6">Ferredoxin--NADP reductase</fullName>
        <shortName evidence="6">FNR</shortName>
        <shortName evidence="6">Fd-NADP(+) reductase</shortName>
        <ecNumber evidence="6">1.18.1.2</ecNumber>
    </recommendedName>
</protein>
<evidence type="ECO:0000256" key="1">
    <source>
        <dbReference type="ARBA" id="ARBA00011738"/>
    </source>
</evidence>
<dbReference type="SUPFAM" id="SSF51905">
    <property type="entry name" value="FAD/NAD(P)-binding domain"/>
    <property type="match status" value="1"/>
</dbReference>
<comment type="caution">
    <text evidence="9">The sequence shown here is derived from an EMBL/GenBank/DDBJ whole genome shotgun (WGS) entry which is preliminary data.</text>
</comment>
<evidence type="ECO:0000256" key="2">
    <source>
        <dbReference type="ARBA" id="ARBA00022630"/>
    </source>
</evidence>
<dbReference type="PRINTS" id="PR00469">
    <property type="entry name" value="PNDRDTASEII"/>
</dbReference>
<comment type="catalytic activity">
    <reaction evidence="6">
        <text>2 reduced [2Fe-2S]-[ferredoxin] + NADP(+) + H(+) = 2 oxidized [2Fe-2S]-[ferredoxin] + NADPH</text>
        <dbReference type="Rhea" id="RHEA:20125"/>
        <dbReference type="Rhea" id="RHEA-COMP:10000"/>
        <dbReference type="Rhea" id="RHEA-COMP:10001"/>
        <dbReference type="ChEBI" id="CHEBI:15378"/>
        <dbReference type="ChEBI" id="CHEBI:33737"/>
        <dbReference type="ChEBI" id="CHEBI:33738"/>
        <dbReference type="ChEBI" id="CHEBI:57783"/>
        <dbReference type="ChEBI" id="CHEBI:58349"/>
        <dbReference type="EC" id="1.18.1.2"/>
    </reaction>
</comment>
<dbReference type="PRINTS" id="PR00368">
    <property type="entry name" value="FADPNR"/>
</dbReference>
<keyword evidence="10" id="KW-1185">Reference proteome</keyword>
<feature type="binding site" evidence="6">
    <location>
        <position position="285"/>
    </location>
    <ligand>
        <name>FAD</name>
        <dbReference type="ChEBI" id="CHEBI:57692"/>
    </ligand>
</feature>
<feature type="binding site" evidence="6">
    <location>
        <position position="90"/>
    </location>
    <ligand>
        <name>FAD</name>
        <dbReference type="ChEBI" id="CHEBI:57692"/>
    </ligand>
</feature>
<evidence type="ECO:0000259" key="8">
    <source>
        <dbReference type="Pfam" id="PF07992"/>
    </source>
</evidence>
<feature type="binding site" evidence="6">
    <location>
        <position position="44"/>
    </location>
    <ligand>
        <name>FAD</name>
        <dbReference type="ChEBI" id="CHEBI:57692"/>
    </ligand>
</feature>
<proteinExistence type="inferred from homology"/>
<comment type="cofactor">
    <cofactor evidence="6">
        <name>FAD</name>
        <dbReference type="ChEBI" id="CHEBI:57692"/>
    </cofactor>
    <text evidence="6">Binds 1 FAD per subunit.</text>
</comment>
<dbReference type="GO" id="GO:0004324">
    <property type="term" value="F:ferredoxin-NADP+ reductase activity"/>
    <property type="evidence" value="ECO:0007669"/>
    <property type="project" value="UniProtKB-UniRule"/>
</dbReference>
<evidence type="ECO:0000256" key="3">
    <source>
        <dbReference type="ARBA" id="ARBA00022827"/>
    </source>
</evidence>
<feature type="binding site" evidence="6">
    <location>
        <position position="326"/>
    </location>
    <ligand>
        <name>FAD</name>
        <dbReference type="ChEBI" id="CHEBI:57692"/>
    </ligand>
</feature>
<dbReference type="Gene3D" id="3.50.50.60">
    <property type="entry name" value="FAD/NAD(P)-binding domain"/>
    <property type="match status" value="2"/>
</dbReference>
<dbReference type="InterPro" id="IPR050097">
    <property type="entry name" value="Ferredoxin-NADP_redctase_2"/>
</dbReference>
<dbReference type="GO" id="GO:0050661">
    <property type="term" value="F:NADP binding"/>
    <property type="evidence" value="ECO:0007669"/>
    <property type="project" value="UniProtKB-UniRule"/>
</dbReference>
<evidence type="ECO:0000256" key="6">
    <source>
        <dbReference type="HAMAP-Rule" id="MF_01685"/>
    </source>
</evidence>
<comment type="caution">
    <text evidence="6">Lacks conserved residue(s) required for the propagation of feature annotation.</text>
</comment>
<dbReference type="AlphaFoldDB" id="D0BJC4"/>
<dbReference type="Pfam" id="PF07992">
    <property type="entry name" value="Pyr_redox_2"/>
    <property type="match status" value="1"/>
</dbReference>
<dbReference type="eggNOG" id="COG0492">
    <property type="taxonomic scope" value="Bacteria"/>
</dbReference>
<evidence type="ECO:0000313" key="9">
    <source>
        <dbReference type="EMBL" id="EEW93177.1"/>
    </source>
</evidence>
<dbReference type="HOGENOM" id="CLU_031864_5_5_9"/>
<dbReference type="EMBL" id="ACRF02000016">
    <property type="protein sequence ID" value="EEW93177.1"/>
    <property type="molecule type" value="Genomic_DNA"/>
</dbReference>
<feature type="binding site" evidence="6">
    <location>
        <position position="49"/>
    </location>
    <ligand>
        <name>FAD</name>
        <dbReference type="ChEBI" id="CHEBI:57692"/>
    </ligand>
</feature>
<feature type="domain" description="FAD/NAD(P)-binding" evidence="8">
    <location>
        <begin position="8"/>
        <end position="310"/>
    </location>
</feature>
<evidence type="ECO:0000256" key="4">
    <source>
        <dbReference type="ARBA" id="ARBA00022857"/>
    </source>
</evidence>
<keyword evidence="3 6" id="KW-0274">FAD</keyword>
<comment type="subunit">
    <text evidence="1 6">Homodimer.</text>
</comment>
<feature type="binding site" evidence="6">
    <location>
        <position position="36"/>
    </location>
    <ligand>
        <name>FAD</name>
        <dbReference type="ChEBI" id="CHEBI:57692"/>
    </ligand>
</feature>
<accession>D0BJC4</accession>
<evidence type="ECO:0000256" key="5">
    <source>
        <dbReference type="ARBA" id="ARBA00023002"/>
    </source>
</evidence>
<keyword evidence="7" id="KW-1133">Transmembrane helix</keyword>
<feature type="transmembrane region" description="Helical" evidence="7">
    <location>
        <begin position="6"/>
        <end position="27"/>
    </location>
</feature>
<organism evidence="9 10">
    <name type="scientific">Granulicatella elegans ATCC 700633</name>
    <dbReference type="NCBI Taxonomy" id="626369"/>
    <lineage>
        <taxon>Bacteria</taxon>
        <taxon>Bacillati</taxon>
        <taxon>Bacillota</taxon>
        <taxon>Bacilli</taxon>
        <taxon>Lactobacillales</taxon>
        <taxon>Carnobacteriaceae</taxon>
        <taxon>Granulicatella</taxon>
    </lineage>
</organism>
<keyword evidence="2 6" id="KW-0285">Flavoprotein</keyword>
<evidence type="ECO:0000313" key="10">
    <source>
        <dbReference type="Proteomes" id="UP000002939"/>
    </source>
</evidence>
<feature type="binding site" evidence="6">
    <location>
        <position position="123"/>
    </location>
    <ligand>
        <name>FAD</name>
        <dbReference type="ChEBI" id="CHEBI:57692"/>
    </ligand>
</feature>
<keyword evidence="4 6" id="KW-0521">NADP</keyword>
<gene>
    <name evidence="9" type="ORF">HMPREF0446_00059</name>
</gene>
<evidence type="ECO:0000256" key="7">
    <source>
        <dbReference type="SAM" id="Phobius"/>
    </source>
</evidence>
<dbReference type="InterPro" id="IPR036188">
    <property type="entry name" value="FAD/NAD-bd_sf"/>
</dbReference>
<dbReference type="InterPro" id="IPR023753">
    <property type="entry name" value="FAD/NAD-binding_dom"/>
</dbReference>
<dbReference type="HAMAP" id="MF_01685">
    <property type="entry name" value="FENR2"/>
    <property type="match status" value="1"/>
</dbReference>